<evidence type="ECO:0000256" key="2">
    <source>
        <dbReference type="SAM" id="SignalP"/>
    </source>
</evidence>
<feature type="chain" id="PRO_5011313044" evidence="2">
    <location>
        <begin position="25"/>
        <end position="83"/>
    </location>
</feature>
<reference evidence="3 4" key="1">
    <citation type="submission" date="2017-06" db="EMBL/GenBank/DDBJ databases">
        <authorList>
            <person name="Kim H.J."/>
            <person name="Triplett B.A."/>
        </authorList>
    </citation>
    <scope>NUCLEOTIDE SEQUENCE [LARGE SCALE GENOMIC DNA]</scope>
    <source>
        <strain evidence="3 4">DS15</strain>
    </source>
</reference>
<name>A0A239K6R3_9SPHN</name>
<dbReference type="Pfam" id="PF20084">
    <property type="entry name" value="TrbK"/>
    <property type="match status" value="1"/>
</dbReference>
<organism evidence="3 4">
    <name type="scientific">Sphingopyxis indica</name>
    <dbReference type="NCBI Taxonomy" id="436663"/>
    <lineage>
        <taxon>Bacteria</taxon>
        <taxon>Pseudomonadati</taxon>
        <taxon>Pseudomonadota</taxon>
        <taxon>Alphaproteobacteria</taxon>
        <taxon>Sphingomonadales</taxon>
        <taxon>Sphingomonadaceae</taxon>
        <taxon>Sphingopyxis</taxon>
    </lineage>
</organism>
<sequence length="83" mass="8739">MGRAARIAGAAVLGGIAMTLALVAATLPPAPRASAPQVSGADAHPAPDDGLRRCRTVTTADPDCEAAWEAKRRRFFGERRNER</sequence>
<proteinExistence type="predicted"/>
<keyword evidence="2" id="KW-0732">Signal</keyword>
<dbReference type="NCBIfam" id="TIGR04360">
    <property type="entry name" value="other_trbK"/>
    <property type="match status" value="1"/>
</dbReference>
<dbReference type="EMBL" id="FZPA01000013">
    <property type="protein sequence ID" value="SNT14047.1"/>
    <property type="molecule type" value="Genomic_DNA"/>
</dbReference>
<protein>
    <submittedName>
        <fullName evidence="3">Conjugative transfer region protein TrbK</fullName>
    </submittedName>
</protein>
<dbReference type="AlphaFoldDB" id="A0A239K6R3"/>
<evidence type="ECO:0000313" key="4">
    <source>
        <dbReference type="Proteomes" id="UP000198339"/>
    </source>
</evidence>
<accession>A0A239K6R3</accession>
<feature type="signal peptide" evidence="2">
    <location>
        <begin position="1"/>
        <end position="24"/>
    </location>
</feature>
<dbReference type="Proteomes" id="UP000198339">
    <property type="component" value="Unassembled WGS sequence"/>
</dbReference>
<dbReference type="InterPro" id="IPR027587">
    <property type="entry name" value="TrbK"/>
</dbReference>
<keyword evidence="4" id="KW-1185">Reference proteome</keyword>
<feature type="region of interest" description="Disordered" evidence="1">
    <location>
        <begin position="30"/>
        <end position="52"/>
    </location>
</feature>
<dbReference type="OrthoDB" id="9815800at2"/>
<evidence type="ECO:0000313" key="3">
    <source>
        <dbReference type="EMBL" id="SNT14047.1"/>
    </source>
</evidence>
<gene>
    <name evidence="3" type="ORF">SAMN06295955_11312</name>
</gene>
<evidence type="ECO:0000256" key="1">
    <source>
        <dbReference type="SAM" id="MobiDB-lite"/>
    </source>
</evidence>